<keyword evidence="1" id="KW-0732">Signal</keyword>
<name>A0A3E2UDH9_9FIRM</name>
<feature type="chain" id="PRO_5017610161" description="C2H2-type domain-containing protein" evidence="1">
    <location>
        <begin position="28"/>
        <end position="145"/>
    </location>
</feature>
<reference evidence="2 3" key="1">
    <citation type="submission" date="2018-08" db="EMBL/GenBank/DDBJ databases">
        <title>A genome reference for cultivated species of the human gut microbiota.</title>
        <authorList>
            <person name="Zou Y."/>
            <person name="Xue W."/>
            <person name="Luo G."/>
        </authorList>
    </citation>
    <scope>NUCLEOTIDE SEQUENCE [LARGE SCALE GENOMIC DNA]</scope>
    <source>
        <strain evidence="2 3">AF29-11BH</strain>
    </source>
</reference>
<gene>
    <name evidence="2" type="ORF">DWZ04_13985</name>
</gene>
<accession>A0A3E2UDH9</accession>
<evidence type="ECO:0000313" key="3">
    <source>
        <dbReference type="Proteomes" id="UP000260783"/>
    </source>
</evidence>
<evidence type="ECO:0000313" key="2">
    <source>
        <dbReference type="EMBL" id="RGB94263.1"/>
    </source>
</evidence>
<organism evidence="2 3">
    <name type="scientific">Faecalibacterium prausnitzii</name>
    <dbReference type="NCBI Taxonomy" id="853"/>
    <lineage>
        <taxon>Bacteria</taxon>
        <taxon>Bacillati</taxon>
        <taxon>Bacillota</taxon>
        <taxon>Clostridia</taxon>
        <taxon>Eubacteriales</taxon>
        <taxon>Oscillospiraceae</taxon>
        <taxon>Faecalibacterium</taxon>
    </lineage>
</organism>
<feature type="signal peptide" evidence="1">
    <location>
        <begin position="1"/>
        <end position="27"/>
    </location>
</feature>
<proteinExistence type="predicted"/>
<protein>
    <recommendedName>
        <fullName evidence="4">C2H2-type domain-containing protein</fullName>
    </recommendedName>
</protein>
<comment type="caution">
    <text evidence="2">The sequence shown here is derived from an EMBL/GenBank/DDBJ whole genome shotgun (WGS) entry which is preliminary data.</text>
</comment>
<dbReference type="Proteomes" id="UP000260783">
    <property type="component" value="Unassembled WGS sequence"/>
</dbReference>
<evidence type="ECO:0000256" key="1">
    <source>
        <dbReference type="SAM" id="SignalP"/>
    </source>
</evidence>
<dbReference type="AlphaFoldDB" id="A0A3E2UDH9"/>
<evidence type="ECO:0008006" key="4">
    <source>
        <dbReference type="Google" id="ProtNLM"/>
    </source>
</evidence>
<dbReference type="EMBL" id="QVEW01000019">
    <property type="protein sequence ID" value="RGB94263.1"/>
    <property type="molecule type" value="Genomic_DNA"/>
</dbReference>
<sequence length="145" mass="16524">MKSMKKMFALFAVFSMMVTCLSLSSFALEPDTVPSDTTPDADAAMSETDIAADAIEEDTLVMPEYDAVLDDVISEIAPEAEIVDSVESDNIYPACKHDYIRSPVGSRYQVYDSEKKQYGYAQDYIYRCSKCGEYYYHTEYSEWHY</sequence>
<dbReference type="RefSeq" id="WP_117527984.1">
    <property type="nucleotide sequence ID" value="NZ_JAQCXC010000015.1"/>
</dbReference>